<evidence type="ECO:0000256" key="1">
    <source>
        <dbReference type="SAM" id="MobiDB-lite"/>
    </source>
</evidence>
<name>A0ABD5R177_9EURY</name>
<protein>
    <recommendedName>
        <fullName evidence="4">Terminase large subunit gp17-like C-terminal domain-containing protein</fullName>
    </recommendedName>
</protein>
<feature type="compositionally biased region" description="Basic and acidic residues" evidence="1">
    <location>
        <begin position="533"/>
        <end position="547"/>
    </location>
</feature>
<gene>
    <name evidence="2" type="ORF">ACFPM1_07690</name>
</gene>
<keyword evidence="3" id="KW-1185">Reference proteome</keyword>
<dbReference type="RefSeq" id="WP_256411042.1">
    <property type="nucleotide sequence ID" value="NZ_JANHDM010000003.1"/>
</dbReference>
<reference evidence="2 3" key="1">
    <citation type="journal article" date="2019" name="Int. J. Syst. Evol. Microbiol.">
        <title>The Global Catalogue of Microorganisms (GCM) 10K type strain sequencing project: providing services to taxonomists for standard genome sequencing and annotation.</title>
        <authorList>
            <consortium name="The Broad Institute Genomics Platform"/>
            <consortium name="The Broad Institute Genome Sequencing Center for Infectious Disease"/>
            <person name="Wu L."/>
            <person name="Ma J."/>
        </authorList>
    </citation>
    <scope>NUCLEOTIDE SEQUENCE [LARGE SCALE GENOMIC DNA]</scope>
    <source>
        <strain evidence="2 3">CGMCC 1.12124</strain>
    </source>
</reference>
<evidence type="ECO:0008006" key="4">
    <source>
        <dbReference type="Google" id="ProtNLM"/>
    </source>
</evidence>
<comment type="caution">
    <text evidence="2">The sequence shown here is derived from an EMBL/GenBank/DDBJ whole genome shotgun (WGS) entry which is preliminary data.</text>
</comment>
<dbReference type="AlphaFoldDB" id="A0ABD5R177"/>
<proteinExistence type="predicted"/>
<dbReference type="Gene3D" id="3.40.50.300">
    <property type="entry name" value="P-loop containing nucleotide triphosphate hydrolases"/>
    <property type="match status" value="1"/>
</dbReference>
<organism evidence="2 3">
    <name type="scientific">Halorubrum rubrum</name>
    <dbReference type="NCBI Taxonomy" id="1126240"/>
    <lineage>
        <taxon>Archaea</taxon>
        <taxon>Methanobacteriati</taxon>
        <taxon>Methanobacteriota</taxon>
        <taxon>Stenosarchaea group</taxon>
        <taxon>Halobacteria</taxon>
        <taxon>Halobacteriales</taxon>
        <taxon>Haloferacaceae</taxon>
        <taxon>Halorubrum</taxon>
    </lineage>
</organism>
<evidence type="ECO:0000313" key="2">
    <source>
        <dbReference type="EMBL" id="MFC5278635.1"/>
    </source>
</evidence>
<dbReference type="Gene3D" id="3.30.420.240">
    <property type="match status" value="1"/>
</dbReference>
<dbReference type="Proteomes" id="UP001596118">
    <property type="component" value="Unassembled WGS sequence"/>
</dbReference>
<evidence type="ECO:0000313" key="3">
    <source>
        <dbReference type="Proteomes" id="UP001596118"/>
    </source>
</evidence>
<accession>A0ABD5R177</accession>
<dbReference type="InterPro" id="IPR027417">
    <property type="entry name" value="P-loop_NTPase"/>
</dbReference>
<sequence>MSTNTATDTTASTSSGSIAQLVEERPTSHPLPFSIRHLGTDGILAPPRHLRDWYQHIWEAVYKPHAPTNLALLGPRNYAKTVSTIDVAPAWLAVNFPEIRIAIVSHKKTHADKRAKTAVASIEEACERYGVPVYDSSKTTLQLEAGTHNIEPTLEPLSIRTSDTGSHYDVIIYDDIATLTNQTTALRDSISENFEEFYDNVAAKAGATCLPHKSLNIVIGTRKTPEDVYREHALSTNTPEWDGCIARGVSRPGWAARVWRATPDWHVIENEAYEIHATDGEIYDTIRDVPAEVEIIDDGIRSESDTEFRTLWPEFEAPETLLTKVVSKEGSAGLWRAENQQNPEAAIGRVLDLDWLRFVDPIPRDDWSALEWYAGLDFANPNNLAAEQRGETDYWALAVYAYDRENDQEYAVDLWRDRGYMWEEAATDFVDVHLADYPVGELLVESNFDGKEIADVIEDNVDVRVTPSNSEGEKEQRLHRLANRFQQGKVKVASAENERWESFIREEWLPFPDAPHDDRFDALEIASRGPDGSVDHVSSDDFEHLDW</sequence>
<feature type="region of interest" description="Disordered" evidence="1">
    <location>
        <begin position="526"/>
        <end position="547"/>
    </location>
</feature>
<dbReference type="EMBL" id="JBHSKY010000007">
    <property type="protein sequence ID" value="MFC5278635.1"/>
    <property type="molecule type" value="Genomic_DNA"/>
</dbReference>